<keyword evidence="3" id="KW-1185">Reference proteome</keyword>
<protein>
    <submittedName>
        <fullName evidence="2">Cupin domain-containing protein</fullName>
    </submittedName>
</protein>
<dbReference type="PANTHER" id="PTHR43698">
    <property type="entry name" value="RIBD C-TERMINAL DOMAIN CONTAINING PROTEIN"/>
    <property type="match status" value="1"/>
</dbReference>
<evidence type="ECO:0000313" key="2">
    <source>
        <dbReference type="EMBL" id="SFD12393.1"/>
    </source>
</evidence>
<evidence type="ECO:0000259" key="1">
    <source>
        <dbReference type="Pfam" id="PF07883"/>
    </source>
</evidence>
<accession>A0A1I1PZG9</accession>
<dbReference type="SUPFAM" id="SSF51182">
    <property type="entry name" value="RmlC-like cupins"/>
    <property type="match status" value="1"/>
</dbReference>
<dbReference type="RefSeq" id="WP_093825896.1">
    <property type="nucleotide sequence ID" value="NZ_FOLQ01000003.1"/>
</dbReference>
<evidence type="ECO:0000313" key="3">
    <source>
        <dbReference type="Proteomes" id="UP000198598"/>
    </source>
</evidence>
<dbReference type="AlphaFoldDB" id="A0A1I1PZG9"/>
<dbReference type="InterPro" id="IPR013096">
    <property type="entry name" value="Cupin_2"/>
</dbReference>
<dbReference type="InterPro" id="IPR047263">
    <property type="entry name" value="HNL-like_cupin"/>
</dbReference>
<dbReference type="OrthoDB" id="9802489at2"/>
<dbReference type="Proteomes" id="UP000198598">
    <property type="component" value="Unassembled WGS sequence"/>
</dbReference>
<dbReference type="InterPro" id="IPR014710">
    <property type="entry name" value="RmlC-like_jellyroll"/>
</dbReference>
<gene>
    <name evidence="2" type="ORF">SAMN05216167_103403</name>
</gene>
<dbReference type="InterPro" id="IPR011051">
    <property type="entry name" value="RmlC_Cupin_sf"/>
</dbReference>
<proteinExistence type="predicted"/>
<reference evidence="2 3" key="1">
    <citation type="submission" date="2016-10" db="EMBL/GenBank/DDBJ databases">
        <authorList>
            <person name="de Groot N.N."/>
        </authorList>
    </citation>
    <scope>NUCLEOTIDE SEQUENCE [LARGE SCALE GENOMIC DNA]</scope>
    <source>
        <strain evidence="2 3">DSM 26130</strain>
    </source>
</reference>
<dbReference type="Pfam" id="PF07883">
    <property type="entry name" value="Cupin_2"/>
    <property type="match status" value="1"/>
</dbReference>
<organism evidence="2 3">
    <name type="scientific">Spirosoma endophyticum</name>
    <dbReference type="NCBI Taxonomy" id="662367"/>
    <lineage>
        <taxon>Bacteria</taxon>
        <taxon>Pseudomonadati</taxon>
        <taxon>Bacteroidota</taxon>
        <taxon>Cytophagia</taxon>
        <taxon>Cytophagales</taxon>
        <taxon>Cytophagaceae</taxon>
        <taxon>Spirosoma</taxon>
    </lineage>
</organism>
<name>A0A1I1PZG9_9BACT</name>
<feature type="domain" description="Cupin type-2" evidence="1">
    <location>
        <begin position="19"/>
        <end position="76"/>
    </location>
</feature>
<dbReference type="STRING" id="662367.SAMN05216167_103403"/>
<sequence length="112" mass="12448">MRCSFIHHGFCSHYVLCLYVTFEPGARSHWHSHPGGQMLLAIGGIGYYQERGKSIQILQKGDVVKCPPNVPHWHGASPAVAFMQVVITPNTATGRVTWMKPVTDMECANVKK</sequence>
<dbReference type="Gene3D" id="2.60.120.10">
    <property type="entry name" value="Jelly Rolls"/>
    <property type="match status" value="1"/>
</dbReference>
<dbReference type="CDD" id="cd02233">
    <property type="entry name" value="cupin_HNL-like"/>
    <property type="match status" value="1"/>
</dbReference>
<dbReference type="PANTHER" id="PTHR43698:SF1">
    <property type="entry name" value="BLL4564 PROTEIN"/>
    <property type="match status" value="1"/>
</dbReference>
<dbReference type="EMBL" id="FOLQ01000003">
    <property type="protein sequence ID" value="SFD12393.1"/>
    <property type="molecule type" value="Genomic_DNA"/>
</dbReference>